<dbReference type="InterPro" id="IPR029062">
    <property type="entry name" value="Class_I_gatase-like"/>
</dbReference>
<dbReference type="Pfam" id="PF06283">
    <property type="entry name" value="ThuA"/>
    <property type="match status" value="1"/>
</dbReference>
<protein>
    <recommendedName>
        <fullName evidence="1">ThuA-like domain-containing protein</fullName>
    </recommendedName>
</protein>
<dbReference type="OrthoDB" id="9812305at2"/>
<keyword evidence="3" id="KW-1185">Reference proteome</keyword>
<dbReference type="Proteomes" id="UP000236151">
    <property type="component" value="Unassembled WGS sequence"/>
</dbReference>
<dbReference type="EMBL" id="NIOJ01000001">
    <property type="protein sequence ID" value="PNU01551.1"/>
    <property type="molecule type" value="Genomic_DNA"/>
</dbReference>
<feature type="domain" description="ThuA-like" evidence="1">
    <location>
        <begin position="23"/>
        <end position="205"/>
    </location>
</feature>
<comment type="caution">
    <text evidence="2">The sequence shown here is derived from an EMBL/GenBank/DDBJ whole genome shotgun (WGS) entry which is preliminary data.</text>
</comment>
<dbReference type="Gene3D" id="3.40.50.880">
    <property type="match status" value="1"/>
</dbReference>
<evidence type="ECO:0000259" key="1">
    <source>
        <dbReference type="Pfam" id="PF06283"/>
    </source>
</evidence>
<dbReference type="AlphaFoldDB" id="A0A2K2FRZ0"/>
<dbReference type="SUPFAM" id="SSF52317">
    <property type="entry name" value="Class I glutamine amidotransferase-like"/>
    <property type="match status" value="1"/>
</dbReference>
<dbReference type="PANTHER" id="PTHR40469:SF2">
    <property type="entry name" value="GALACTOSE-BINDING DOMAIN-LIKE SUPERFAMILY PROTEIN"/>
    <property type="match status" value="1"/>
</dbReference>
<accession>A0A2K2FRZ0</accession>
<dbReference type="KEGG" id="cthd:CDO33_16640"/>
<sequence length="219" mass="25168">MNILLICNDFYHPGEIIVEGLSFLRAEGHTLDVQSDASFFQPDILKQYEVVIFAKSDEVSASKREKWETPEVQCALQEYVEHGGRLFAIHSGIVGHEGTEQLRTLIGCRFSHHPEQCPVTVRPVKKHTITENISDFVEVDEHYFIELLTDDLDILMHSISRYGEVPACYTRTQGKGRICTFTPGHNPSVWQNPVVRQIMRNVLKWMMETDVPSQLRRQT</sequence>
<evidence type="ECO:0000313" key="3">
    <source>
        <dbReference type="Proteomes" id="UP000236151"/>
    </source>
</evidence>
<dbReference type="InterPro" id="IPR029010">
    <property type="entry name" value="ThuA-like"/>
</dbReference>
<dbReference type="RefSeq" id="WP_103079780.1">
    <property type="nucleotide sequence ID" value="NZ_CP021850.1"/>
</dbReference>
<evidence type="ECO:0000313" key="2">
    <source>
        <dbReference type="EMBL" id="PNU01551.1"/>
    </source>
</evidence>
<gene>
    <name evidence="2" type="ORF">CDQ84_00650</name>
</gene>
<dbReference type="PANTHER" id="PTHR40469">
    <property type="entry name" value="SECRETED GLYCOSYL HYDROLASE"/>
    <property type="match status" value="1"/>
</dbReference>
<organism evidence="2 3">
    <name type="scientific">Clostridium thermosuccinogenes</name>
    <dbReference type="NCBI Taxonomy" id="84032"/>
    <lineage>
        <taxon>Bacteria</taxon>
        <taxon>Bacillati</taxon>
        <taxon>Bacillota</taxon>
        <taxon>Clostridia</taxon>
        <taxon>Eubacteriales</taxon>
        <taxon>Clostridiaceae</taxon>
        <taxon>Clostridium</taxon>
    </lineage>
</organism>
<reference evidence="2 3" key="1">
    <citation type="submission" date="2017-06" db="EMBL/GenBank/DDBJ databases">
        <title>Investigating the central metabolism of Clostridium thermosuccinogenes.</title>
        <authorList>
            <person name="Koendjbiharie J.G."/>
            <person name="van Kranenburg R."/>
        </authorList>
    </citation>
    <scope>NUCLEOTIDE SEQUENCE [LARGE SCALE GENOMIC DNA]</scope>
    <source>
        <strain evidence="2 3">DSM 5806</strain>
    </source>
</reference>
<proteinExistence type="predicted"/>
<name>A0A2K2FRZ0_9CLOT</name>